<proteinExistence type="predicted"/>
<dbReference type="AlphaFoldDB" id="A0A4R1JN57"/>
<dbReference type="RefSeq" id="WP_131912862.1">
    <property type="nucleotide sequence ID" value="NZ_OU594967.1"/>
</dbReference>
<name>A0A4R1JN57_9GAMM</name>
<evidence type="ECO:0000313" key="2">
    <source>
        <dbReference type="Proteomes" id="UP000295565"/>
    </source>
</evidence>
<organism evidence="1 2">
    <name type="scientific">Celerinatantimonas diazotrophica</name>
    <dbReference type="NCBI Taxonomy" id="412034"/>
    <lineage>
        <taxon>Bacteria</taxon>
        <taxon>Pseudomonadati</taxon>
        <taxon>Pseudomonadota</taxon>
        <taxon>Gammaproteobacteria</taxon>
        <taxon>Celerinatantimonadaceae</taxon>
        <taxon>Celerinatantimonas</taxon>
    </lineage>
</organism>
<sequence>MVDFKRHPPKAGTLIKLKGPYRRWLEKSGNKIEKAHLSIFAKIYLMKLAKKHHKYINFNSLQRLTHPAELAQLLNGVCENHFKGCQQAQSKFSDIKIIRSLTS</sequence>
<reference evidence="1 2" key="1">
    <citation type="submission" date="2019-03" db="EMBL/GenBank/DDBJ databases">
        <title>Genomic Encyclopedia of Type Strains, Phase IV (KMG-IV): sequencing the most valuable type-strain genomes for metagenomic binning, comparative biology and taxonomic classification.</title>
        <authorList>
            <person name="Goeker M."/>
        </authorList>
    </citation>
    <scope>NUCLEOTIDE SEQUENCE [LARGE SCALE GENOMIC DNA]</scope>
    <source>
        <strain evidence="1 2">DSM 18577</strain>
    </source>
</reference>
<dbReference type="Proteomes" id="UP000295565">
    <property type="component" value="Unassembled WGS sequence"/>
</dbReference>
<dbReference type="EMBL" id="SMGD01000013">
    <property type="protein sequence ID" value="TCK51949.1"/>
    <property type="molecule type" value="Genomic_DNA"/>
</dbReference>
<keyword evidence="2" id="KW-1185">Reference proteome</keyword>
<gene>
    <name evidence="1" type="ORF">EV690_2042</name>
</gene>
<protein>
    <submittedName>
        <fullName evidence="1">Uncharacterized protein</fullName>
    </submittedName>
</protein>
<comment type="caution">
    <text evidence="1">The sequence shown here is derived from an EMBL/GenBank/DDBJ whole genome shotgun (WGS) entry which is preliminary data.</text>
</comment>
<accession>A0A4R1JN57</accession>
<evidence type="ECO:0000313" key="1">
    <source>
        <dbReference type="EMBL" id="TCK51949.1"/>
    </source>
</evidence>